<feature type="domain" description="HPr" evidence="7">
    <location>
        <begin position="1"/>
        <end position="86"/>
    </location>
</feature>
<dbReference type="Proteomes" id="UP000625210">
    <property type="component" value="Unassembled WGS sequence"/>
</dbReference>
<keyword evidence="5" id="KW-0813">Transport</keyword>
<dbReference type="EMBL" id="BMHQ01000001">
    <property type="protein sequence ID" value="GGE03523.1"/>
    <property type="molecule type" value="Genomic_DNA"/>
</dbReference>
<dbReference type="InterPro" id="IPR050399">
    <property type="entry name" value="HPr"/>
</dbReference>
<reference evidence="8" key="1">
    <citation type="journal article" date="2014" name="Int. J. Syst. Evol. Microbiol.">
        <title>Complete genome sequence of Corynebacterium casei LMG S-19264T (=DSM 44701T), isolated from a smear-ripened cheese.</title>
        <authorList>
            <consortium name="US DOE Joint Genome Institute (JGI-PGF)"/>
            <person name="Walter F."/>
            <person name="Albersmeier A."/>
            <person name="Kalinowski J."/>
            <person name="Ruckert C."/>
        </authorList>
    </citation>
    <scope>NUCLEOTIDE SEQUENCE</scope>
    <source>
        <strain evidence="8">CGMCC 1.15179</strain>
    </source>
</reference>
<proteinExistence type="predicted"/>
<evidence type="ECO:0000313" key="8">
    <source>
        <dbReference type="EMBL" id="GGE03523.1"/>
    </source>
</evidence>
<dbReference type="CDD" id="cd00367">
    <property type="entry name" value="PTS-HPr_like"/>
    <property type="match status" value="1"/>
</dbReference>
<organism evidence="8 9">
    <name type="scientific">Marinithermofilum abyssi</name>
    <dbReference type="NCBI Taxonomy" id="1571185"/>
    <lineage>
        <taxon>Bacteria</taxon>
        <taxon>Bacillati</taxon>
        <taxon>Bacillota</taxon>
        <taxon>Bacilli</taxon>
        <taxon>Bacillales</taxon>
        <taxon>Thermoactinomycetaceae</taxon>
        <taxon>Marinithermofilum</taxon>
    </lineage>
</organism>
<comment type="subcellular location">
    <subcellularLocation>
        <location evidence="2">Cytoplasm</location>
    </subcellularLocation>
</comment>
<dbReference type="SUPFAM" id="SSF55594">
    <property type="entry name" value="HPr-like"/>
    <property type="match status" value="1"/>
</dbReference>
<dbReference type="Pfam" id="PF00381">
    <property type="entry name" value="PTS-HPr"/>
    <property type="match status" value="1"/>
</dbReference>
<dbReference type="PANTHER" id="PTHR33705:SF2">
    <property type="entry name" value="PHOSPHOCARRIER PROTEIN NPR"/>
    <property type="match status" value="1"/>
</dbReference>
<evidence type="ECO:0000313" key="9">
    <source>
        <dbReference type="Proteomes" id="UP000625210"/>
    </source>
</evidence>
<dbReference type="PROSITE" id="PS51350">
    <property type="entry name" value="PTS_HPR_DOM"/>
    <property type="match status" value="1"/>
</dbReference>
<evidence type="ECO:0000256" key="6">
    <source>
        <dbReference type="ARBA" id="ARBA00022683"/>
    </source>
</evidence>
<dbReference type="Gene3D" id="3.30.1340.10">
    <property type="entry name" value="HPr-like"/>
    <property type="match status" value="1"/>
</dbReference>
<evidence type="ECO:0000259" key="7">
    <source>
        <dbReference type="PROSITE" id="PS51350"/>
    </source>
</evidence>
<dbReference type="AlphaFoldDB" id="A0A8J2YCP2"/>
<dbReference type="GO" id="GO:0005737">
    <property type="term" value="C:cytoplasm"/>
    <property type="evidence" value="ECO:0007669"/>
    <property type="project" value="UniProtKB-SubCell"/>
</dbReference>
<gene>
    <name evidence="8" type="primary">ptsH</name>
    <name evidence="8" type="ORF">GCM10011571_00470</name>
</gene>
<comment type="function">
    <text evidence="1">General (non sugar-specific) component of the phosphoenolpyruvate-dependent sugar phosphotransferase system (sugar PTS). This major carbohydrate active-transport system catalyzes the phosphorylation of incoming sugar substrates concomitantly with their translocation across the cell membrane. The phosphoryl group from phosphoenolpyruvate (PEP) is transferred to the phosphoryl carrier protein HPr by enzyme I. Phospho-HPr then transfers it to the PTS EIIA domain.</text>
</comment>
<dbReference type="GO" id="GO:0009401">
    <property type="term" value="P:phosphoenolpyruvate-dependent sugar phosphotransferase system"/>
    <property type="evidence" value="ECO:0007669"/>
    <property type="project" value="UniProtKB-KW"/>
</dbReference>
<evidence type="ECO:0000256" key="3">
    <source>
        <dbReference type="ARBA" id="ARBA00020422"/>
    </source>
</evidence>
<evidence type="ECO:0000256" key="5">
    <source>
        <dbReference type="ARBA" id="ARBA00022597"/>
    </source>
</evidence>
<name>A0A8J2YCP2_9BACL</name>
<accession>A0A8J2YCP2</accession>
<comment type="caution">
    <text evidence="8">The sequence shown here is derived from an EMBL/GenBank/DDBJ whole genome shotgun (WGS) entry which is preliminary data.</text>
</comment>
<keyword evidence="4" id="KW-0963">Cytoplasm</keyword>
<dbReference type="InterPro" id="IPR035895">
    <property type="entry name" value="HPr-like_sf"/>
</dbReference>
<dbReference type="InterPro" id="IPR001020">
    <property type="entry name" value="PTS_HPr_His_P_site"/>
</dbReference>
<reference evidence="8" key="2">
    <citation type="submission" date="2020-09" db="EMBL/GenBank/DDBJ databases">
        <authorList>
            <person name="Sun Q."/>
            <person name="Zhou Y."/>
        </authorList>
    </citation>
    <scope>NUCLEOTIDE SEQUENCE</scope>
    <source>
        <strain evidence="8">CGMCC 1.15179</strain>
    </source>
</reference>
<evidence type="ECO:0000256" key="4">
    <source>
        <dbReference type="ARBA" id="ARBA00022490"/>
    </source>
</evidence>
<evidence type="ECO:0000256" key="1">
    <source>
        <dbReference type="ARBA" id="ARBA00003681"/>
    </source>
</evidence>
<dbReference type="RefSeq" id="WP_188645934.1">
    <property type="nucleotide sequence ID" value="NZ_BMHQ01000001.1"/>
</dbReference>
<keyword evidence="6" id="KW-0598">Phosphotransferase system</keyword>
<dbReference type="InterPro" id="IPR000032">
    <property type="entry name" value="HPr-like"/>
</dbReference>
<dbReference type="PROSITE" id="PS00369">
    <property type="entry name" value="PTS_HPR_HIS"/>
    <property type="match status" value="1"/>
</dbReference>
<dbReference type="NCBIfam" id="TIGR01003">
    <property type="entry name" value="PTS_HPr_family"/>
    <property type="match status" value="1"/>
</dbReference>
<dbReference type="PANTHER" id="PTHR33705">
    <property type="entry name" value="PHOSPHOCARRIER PROTEIN HPR"/>
    <property type="match status" value="1"/>
</dbReference>
<dbReference type="PRINTS" id="PR00107">
    <property type="entry name" value="PHOSPHOCPHPR"/>
</dbReference>
<protein>
    <recommendedName>
        <fullName evidence="3">Phosphocarrier protein HPr</fullName>
    </recommendedName>
</protein>
<keyword evidence="5" id="KW-0762">Sugar transport</keyword>
<sequence length="86" mass="9146">MQETTIVIQNESGLHARPAALLVQEAGKYESQVQLIKAGKQVDAKSLLGVMSLSVRKGDEITIRAEGNDAEAAVNGLRSLIESGLE</sequence>
<keyword evidence="9" id="KW-1185">Reference proteome</keyword>
<evidence type="ECO:0000256" key="2">
    <source>
        <dbReference type="ARBA" id="ARBA00004496"/>
    </source>
</evidence>